<sequence>MREVFLLDLADAGVAAAYDAWHQPGRVPAGVLSDIVGSGVRVMEIYRVVDRLVMITETTGDAPATDRVASADSHAWERTMDPLQKPLDAAPPGVKWLAAHRIFNLADHLDTKDQA</sequence>
<dbReference type="InterPro" id="IPR008000">
    <property type="entry name" value="Rham/fucose_mutarotase"/>
</dbReference>
<proteinExistence type="predicted"/>
<dbReference type="PANTHER" id="PTHR43239">
    <property type="entry name" value="UPF0734 PROTEIN DDB_G0273871/DDB_G0273177"/>
    <property type="match status" value="1"/>
</dbReference>
<dbReference type="EC" id="5.1.3.32" evidence="1"/>
<comment type="caution">
    <text evidence="1">The sequence shown here is derived from an EMBL/GenBank/DDBJ whole genome shotgun (WGS) entry which is preliminary data.</text>
</comment>
<dbReference type="EMBL" id="JAVDRD010000002">
    <property type="protein sequence ID" value="MDR6510344.1"/>
    <property type="molecule type" value="Genomic_DNA"/>
</dbReference>
<keyword evidence="2" id="KW-1185">Reference proteome</keyword>
<dbReference type="RefSeq" id="WP_171797868.1">
    <property type="nucleotide sequence ID" value="NZ_JAVDRD010000002.1"/>
</dbReference>
<reference evidence="1 2" key="1">
    <citation type="submission" date="2023-07" db="EMBL/GenBank/DDBJ databases">
        <title>Sorghum-associated microbial communities from plants grown in Nebraska, USA.</title>
        <authorList>
            <person name="Schachtman D."/>
        </authorList>
    </citation>
    <scope>NUCLEOTIDE SEQUENCE [LARGE SCALE GENOMIC DNA]</scope>
    <source>
        <strain evidence="1 2">DS1027</strain>
    </source>
</reference>
<dbReference type="PANTHER" id="PTHR43239:SF1">
    <property type="entry name" value="UPF0734 PROTEIN DDB_G0273871_DDB_G0273177"/>
    <property type="match status" value="1"/>
</dbReference>
<dbReference type="InterPro" id="IPR052996">
    <property type="entry name" value="Carb_Metab_Mutarotase"/>
</dbReference>
<accession>A0ABU1MJ72</accession>
<name>A0ABU1MJ72_9SPHN</name>
<keyword evidence="1" id="KW-0413">Isomerase</keyword>
<organism evidence="1 2">
    <name type="scientific">Novosphingobium capsulatum</name>
    <dbReference type="NCBI Taxonomy" id="13688"/>
    <lineage>
        <taxon>Bacteria</taxon>
        <taxon>Pseudomonadati</taxon>
        <taxon>Pseudomonadota</taxon>
        <taxon>Alphaproteobacteria</taxon>
        <taxon>Sphingomonadales</taxon>
        <taxon>Sphingomonadaceae</taxon>
        <taxon>Novosphingobium</taxon>
    </lineage>
</organism>
<dbReference type="Pfam" id="PF05336">
    <property type="entry name" value="rhaM"/>
    <property type="match status" value="1"/>
</dbReference>
<dbReference type="Gene3D" id="3.30.70.100">
    <property type="match status" value="1"/>
</dbReference>
<evidence type="ECO:0000313" key="2">
    <source>
        <dbReference type="Proteomes" id="UP001184150"/>
    </source>
</evidence>
<evidence type="ECO:0000313" key="1">
    <source>
        <dbReference type="EMBL" id="MDR6510344.1"/>
    </source>
</evidence>
<dbReference type="SUPFAM" id="SSF54909">
    <property type="entry name" value="Dimeric alpha+beta barrel"/>
    <property type="match status" value="1"/>
</dbReference>
<dbReference type="Proteomes" id="UP001184150">
    <property type="component" value="Unassembled WGS sequence"/>
</dbReference>
<protein>
    <submittedName>
        <fullName evidence="1">L-rhamnose mutarotase</fullName>
        <ecNumber evidence="1">5.1.3.32</ecNumber>
    </submittedName>
</protein>
<gene>
    <name evidence="1" type="ORF">J2792_001204</name>
</gene>
<dbReference type="GO" id="GO:0062192">
    <property type="term" value="F:L-rhamnose mutarotase activity"/>
    <property type="evidence" value="ECO:0007669"/>
    <property type="project" value="UniProtKB-EC"/>
</dbReference>
<dbReference type="InterPro" id="IPR011008">
    <property type="entry name" value="Dimeric_a/b-barrel"/>
</dbReference>